<reference evidence="3" key="1">
    <citation type="submission" date="2022-09" db="EMBL/GenBank/DDBJ databases">
        <title>Tahibacter sp. nov., isolated from a fresh water.</title>
        <authorList>
            <person name="Baek J.H."/>
            <person name="Lee J.K."/>
            <person name="Kim J.M."/>
            <person name="Jeon C.O."/>
        </authorList>
    </citation>
    <scope>NUCLEOTIDE SEQUENCE</scope>
    <source>
        <strain evidence="3">W38</strain>
    </source>
</reference>
<sequence>MRRFVCLLLLSITNAIALENSASVKVTPQLASATTWDGKPVVYPTGTAEVTTLMIEVAPGGETGWHKHPVPSFALVLEGSLEVHLKDGRTHRARAGDVLYEVVDTWHNGRNVGEGTLKLFVTYAGAKGQPLTIKEPPGE</sequence>
<evidence type="ECO:0000259" key="2">
    <source>
        <dbReference type="Pfam" id="PF07883"/>
    </source>
</evidence>
<dbReference type="EMBL" id="CP104694">
    <property type="protein sequence ID" value="UXI70527.1"/>
    <property type="molecule type" value="Genomic_DNA"/>
</dbReference>
<dbReference type="PANTHER" id="PTHR36156:SF2">
    <property type="entry name" value="CUPIN TYPE-2 DOMAIN-CONTAINING PROTEIN"/>
    <property type="match status" value="1"/>
</dbReference>
<dbReference type="InterPro" id="IPR013096">
    <property type="entry name" value="Cupin_2"/>
</dbReference>
<dbReference type="SUPFAM" id="SSF51182">
    <property type="entry name" value="RmlC-like cupins"/>
    <property type="match status" value="1"/>
</dbReference>
<dbReference type="InterPro" id="IPR011051">
    <property type="entry name" value="RmlC_Cupin_sf"/>
</dbReference>
<dbReference type="PANTHER" id="PTHR36156">
    <property type="entry name" value="SLR2101 PROTEIN"/>
    <property type="match status" value="1"/>
</dbReference>
<evidence type="ECO:0000313" key="3">
    <source>
        <dbReference type="EMBL" id="UXI70527.1"/>
    </source>
</evidence>
<dbReference type="Pfam" id="PF07883">
    <property type="entry name" value="Cupin_2"/>
    <property type="match status" value="1"/>
</dbReference>
<dbReference type="InterPro" id="IPR014710">
    <property type="entry name" value="RmlC-like_jellyroll"/>
</dbReference>
<protein>
    <submittedName>
        <fullName evidence="3">Cupin domain-containing protein</fullName>
    </submittedName>
</protein>
<organism evidence="3 4">
    <name type="scientific">Tahibacter amnicola</name>
    <dbReference type="NCBI Taxonomy" id="2976241"/>
    <lineage>
        <taxon>Bacteria</taxon>
        <taxon>Pseudomonadati</taxon>
        <taxon>Pseudomonadota</taxon>
        <taxon>Gammaproteobacteria</taxon>
        <taxon>Lysobacterales</taxon>
        <taxon>Rhodanobacteraceae</taxon>
        <taxon>Tahibacter</taxon>
    </lineage>
</organism>
<dbReference type="Gene3D" id="2.60.120.10">
    <property type="entry name" value="Jelly Rolls"/>
    <property type="match status" value="1"/>
</dbReference>
<proteinExistence type="predicted"/>
<dbReference type="InterPro" id="IPR047142">
    <property type="entry name" value="OryJ/VirC-like"/>
</dbReference>
<feature type="chain" id="PRO_5045858188" evidence="1">
    <location>
        <begin position="18"/>
        <end position="139"/>
    </location>
</feature>
<dbReference type="CDD" id="cd02236">
    <property type="entry name" value="cupin_CV2614-like"/>
    <property type="match status" value="1"/>
</dbReference>
<evidence type="ECO:0000256" key="1">
    <source>
        <dbReference type="SAM" id="SignalP"/>
    </source>
</evidence>
<name>A0ABY6BRY5_9GAMM</name>
<dbReference type="RefSeq" id="WP_261697475.1">
    <property type="nucleotide sequence ID" value="NZ_CP104694.1"/>
</dbReference>
<keyword evidence="1" id="KW-0732">Signal</keyword>
<gene>
    <name evidence="3" type="ORF">N4264_13075</name>
</gene>
<feature type="domain" description="Cupin type-2" evidence="2">
    <location>
        <begin position="54"/>
        <end position="123"/>
    </location>
</feature>
<dbReference type="Proteomes" id="UP001064632">
    <property type="component" value="Chromosome"/>
</dbReference>
<keyword evidence="4" id="KW-1185">Reference proteome</keyword>
<evidence type="ECO:0000313" key="4">
    <source>
        <dbReference type="Proteomes" id="UP001064632"/>
    </source>
</evidence>
<feature type="signal peptide" evidence="1">
    <location>
        <begin position="1"/>
        <end position="17"/>
    </location>
</feature>
<accession>A0ABY6BRY5</accession>